<dbReference type="RefSeq" id="WP_145376134.1">
    <property type="nucleotide sequence ID" value="NZ_CP036276.1"/>
</dbReference>
<dbReference type="PANTHER" id="PTHR43737">
    <property type="entry name" value="BLL7424 PROTEIN"/>
    <property type="match status" value="1"/>
</dbReference>
<dbReference type="Gene3D" id="3.40.720.10">
    <property type="entry name" value="Alkaline Phosphatase, subunit A"/>
    <property type="match status" value="1"/>
</dbReference>
<dbReference type="InterPro" id="IPR010869">
    <property type="entry name" value="DUF1501"/>
</dbReference>
<reference evidence="1 2" key="1">
    <citation type="submission" date="2019-02" db="EMBL/GenBank/DDBJ databases">
        <title>Deep-cultivation of Planctomycetes and their phenomic and genomic characterization uncovers novel biology.</title>
        <authorList>
            <person name="Wiegand S."/>
            <person name="Jogler M."/>
            <person name="Boedeker C."/>
            <person name="Pinto D."/>
            <person name="Vollmers J."/>
            <person name="Rivas-Marin E."/>
            <person name="Kohn T."/>
            <person name="Peeters S.H."/>
            <person name="Heuer A."/>
            <person name="Rast P."/>
            <person name="Oberbeckmann S."/>
            <person name="Bunk B."/>
            <person name="Jeske O."/>
            <person name="Meyerdierks A."/>
            <person name="Storesund J.E."/>
            <person name="Kallscheuer N."/>
            <person name="Luecker S."/>
            <person name="Lage O.M."/>
            <person name="Pohl T."/>
            <person name="Merkel B.J."/>
            <person name="Hornburger P."/>
            <person name="Mueller R.-W."/>
            <person name="Bruemmer F."/>
            <person name="Labrenz M."/>
            <person name="Spormann A.M."/>
            <person name="Op den Camp H."/>
            <person name="Overmann J."/>
            <person name="Amann R."/>
            <person name="Jetten M.S.M."/>
            <person name="Mascher T."/>
            <person name="Medema M.H."/>
            <person name="Devos D.P."/>
            <person name="Kaster A.-K."/>
            <person name="Ovreas L."/>
            <person name="Rohde M."/>
            <person name="Galperin M.Y."/>
            <person name="Jogler C."/>
        </authorList>
    </citation>
    <scope>NUCLEOTIDE SEQUENCE [LARGE SCALE GENOMIC DNA]</scope>
    <source>
        <strain evidence="1 2">Mal52</strain>
    </source>
</reference>
<keyword evidence="2" id="KW-1185">Reference proteome</keyword>
<dbReference type="InterPro" id="IPR006311">
    <property type="entry name" value="TAT_signal"/>
</dbReference>
<dbReference type="EMBL" id="CP036276">
    <property type="protein sequence ID" value="QDU43848.1"/>
    <property type="molecule type" value="Genomic_DNA"/>
</dbReference>
<name>A0A517ZMZ4_9PLAN</name>
<dbReference type="PROSITE" id="PS51318">
    <property type="entry name" value="TAT"/>
    <property type="match status" value="1"/>
</dbReference>
<dbReference type="KEGG" id="sdyn:Mal52_23250"/>
<dbReference type="Proteomes" id="UP000319383">
    <property type="component" value="Chromosome"/>
</dbReference>
<dbReference type="InterPro" id="IPR017850">
    <property type="entry name" value="Alkaline_phosphatase_core_sf"/>
</dbReference>
<gene>
    <name evidence="1" type="ORF">Mal52_23250</name>
</gene>
<dbReference type="Pfam" id="PF07394">
    <property type="entry name" value="DUF1501"/>
    <property type="match status" value="1"/>
</dbReference>
<sequence>MAKSQKIAPSIGGGCTPVVSRRHLLQIGGLGLAGLSLPRLLQAEAESVDIPPQADACILIFLNGGPSHLDMWDMKPDQAEGIRGEFSPIATSVPDVQFSNMLPRSAQWMHEATLVRSMHHSVNNAHAAAVYCSLTGHDRGEIGGGAKPDDYPAPGSVMAMLRPSDRSIVPQVTLPYITKEGAKGPPQPGFFGGFIGRGYDPLFVLKDPNQANFSIPELTLLADVSNTRLDSRRDLFRRLDDTVGKTVNDRGVIGMNDFQQKAFDLLSSKATQAAFQIADEPATVRDSYGRNIYGQSVLLARRLLEAGTRMVTLSWAPDANATWDTHGNNFNKLKNTLLPQFDAAYASLLDDLKQRGMLERTIVAVLGDFGRSPKVNANAGRDHWNHCYSVLMAGGGFRRGYVHGASDAIGAFASRAPLIPGDIIATIYRLLGVQHNRMIHDLLGRPHRLVPSGNVTNELIA</sequence>
<evidence type="ECO:0000313" key="1">
    <source>
        <dbReference type="EMBL" id="QDU43848.1"/>
    </source>
</evidence>
<evidence type="ECO:0008006" key="3">
    <source>
        <dbReference type="Google" id="ProtNLM"/>
    </source>
</evidence>
<organism evidence="1 2">
    <name type="scientific">Symmachiella dynata</name>
    <dbReference type="NCBI Taxonomy" id="2527995"/>
    <lineage>
        <taxon>Bacteria</taxon>
        <taxon>Pseudomonadati</taxon>
        <taxon>Planctomycetota</taxon>
        <taxon>Planctomycetia</taxon>
        <taxon>Planctomycetales</taxon>
        <taxon>Planctomycetaceae</taxon>
        <taxon>Symmachiella</taxon>
    </lineage>
</organism>
<evidence type="ECO:0000313" key="2">
    <source>
        <dbReference type="Proteomes" id="UP000319383"/>
    </source>
</evidence>
<protein>
    <recommendedName>
        <fullName evidence="3">DUF1501 domain-containing protein</fullName>
    </recommendedName>
</protein>
<dbReference type="AlphaFoldDB" id="A0A517ZMZ4"/>
<dbReference type="SUPFAM" id="SSF53649">
    <property type="entry name" value="Alkaline phosphatase-like"/>
    <property type="match status" value="1"/>
</dbReference>
<accession>A0A517ZMZ4</accession>
<dbReference type="PANTHER" id="PTHR43737:SF1">
    <property type="entry name" value="DUF1501 DOMAIN-CONTAINING PROTEIN"/>
    <property type="match status" value="1"/>
</dbReference>
<proteinExistence type="predicted"/>